<proteinExistence type="predicted"/>
<accession>A0A8X6TEW9</accession>
<evidence type="ECO:0000313" key="1">
    <source>
        <dbReference type="EMBL" id="GFT01809.1"/>
    </source>
</evidence>
<dbReference type="AlphaFoldDB" id="A0A8X6TEW9"/>
<dbReference type="EMBL" id="BMAW01055611">
    <property type="protein sequence ID" value="GFT01809.1"/>
    <property type="molecule type" value="Genomic_DNA"/>
</dbReference>
<organism evidence="1 2">
    <name type="scientific">Nephila pilipes</name>
    <name type="common">Giant wood spider</name>
    <name type="synonym">Nephila maculata</name>
    <dbReference type="NCBI Taxonomy" id="299642"/>
    <lineage>
        <taxon>Eukaryota</taxon>
        <taxon>Metazoa</taxon>
        <taxon>Ecdysozoa</taxon>
        <taxon>Arthropoda</taxon>
        <taxon>Chelicerata</taxon>
        <taxon>Arachnida</taxon>
        <taxon>Araneae</taxon>
        <taxon>Araneomorphae</taxon>
        <taxon>Entelegynae</taxon>
        <taxon>Araneoidea</taxon>
        <taxon>Nephilidae</taxon>
        <taxon>Nephila</taxon>
    </lineage>
</organism>
<evidence type="ECO:0000313" key="2">
    <source>
        <dbReference type="Proteomes" id="UP000887013"/>
    </source>
</evidence>
<name>A0A8X6TEW9_NEPPI</name>
<sequence length="231" mass="25581">MMKLRGAYAIWTSKMSCAPKDLAEFAHATEELASIFTALNATLEKLPMPIFELSFTENVRNKIVDKVSAKREKASKPNTTPVLVGMKSPTKKLQQLRKITTDVDSFQNPAKHLTFKSSKTFQPVSLPPATFQSNNLASFDPTDLDNPSSGETVVNNTAPLQSAPKIKVYFPSLSLPTETSRPCHRLLNTQCLHCETNLPATSSKLQLGVNWNIEVSLLSSELKEWNIRSSC</sequence>
<gene>
    <name evidence="1" type="ORF">NPIL_562011</name>
</gene>
<reference evidence="1" key="1">
    <citation type="submission" date="2020-08" db="EMBL/GenBank/DDBJ databases">
        <title>Multicomponent nature underlies the extraordinary mechanical properties of spider dragline silk.</title>
        <authorList>
            <person name="Kono N."/>
            <person name="Nakamura H."/>
            <person name="Mori M."/>
            <person name="Yoshida Y."/>
            <person name="Ohtoshi R."/>
            <person name="Malay A.D."/>
            <person name="Moran D.A.P."/>
            <person name="Tomita M."/>
            <person name="Numata K."/>
            <person name="Arakawa K."/>
        </authorList>
    </citation>
    <scope>NUCLEOTIDE SEQUENCE</scope>
</reference>
<dbReference type="Proteomes" id="UP000887013">
    <property type="component" value="Unassembled WGS sequence"/>
</dbReference>
<comment type="caution">
    <text evidence="1">The sequence shown here is derived from an EMBL/GenBank/DDBJ whole genome shotgun (WGS) entry which is preliminary data.</text>
</comment>
<protein>
    <submittedName>
        <fullName evidence="1">Uncharacterized protein</fullName>
    </submittedName>
</protein>
<keyword evidence="2" id="KW-1185">Reference proteome</keyword>